<dbReference type="PANTHER" id="PTHR38117">
    <property type="entry name" value="NACHT AND WD40 DOMAIN PROTEIN"/>
    <property type="match status" value="1"/>
</dbReference>
<dbReference type="Pfam" id="PF23155">
    <property type="entry name" value="DUF7053"/>
    <property type="match status" value="1"/>
</dbReference>
<name>A0AA40CW97_9PEZI</name>
<proteinExistence type="predicted"/>
<evidence type="ECO:0000313" key="3">
    <source>
        <dbReference type="Proteomes" id="UP001175001"/>
    </source>
</evidence>
<sequence length="188" mass="20732">MMSVSSYINTTFTVTFARSLPNGGEDNDNGATNIRDAAVAILHDHPSVLTLSPLVTRYERVVDDDGANASSSAGGAVSSNNNKETYLIWETISYLPGTHLWDAELEIKAEFEDTLDGTRAVVTAPLGFRSCFEWKIVKEDSTNGGWRAEESVTAACPWGLRWFVEGTMRKAHEVIVERFVERVSEALK</sequence>
<feature type="domain" description="DUF7053" evidence="1">
    <location>
        <begin position="35"/>
        <end position="184"/>
    </location>
</feature>
<gene>
    <name evidence="2" type="ORF">DIS24_g5650</name>
</gene>
<dbReference type="InterPro" id="IPR055481">
    <property type="entry name" value="DUF7053"/>
</dbReference>
<comment type="caution">
    <text evidence="2">The sequence shown here is derived from an EMBL/GenBank/DDBJ whole genome shotgun (WGS) entry which is preliminary data.</text>
</comment>
<evidence type="ECO:0000313" key="2">
    <source>
        <dbReference type="EMBL" id="KAK0653855.1"/>
    </source>
</evidence>
<dbReference type="PANTHER" id="PTHR38117:SF1">
    <property type="entry name" value="DUF3074 DOMAIN-CONTAINING PROTEIN"/>
    <property type="match status" value="1"/>
</dbReference>
<reference evidence="2" key="1">
    <citation type="submission" date="2023-06" db="EMBL/GenBank/DDBJ databases">
        <title>Multi-omics analyses reveal the molecular pathogenesis toolkit of Lasiodiplodia hormozganensis, a cross-kingdom pathogen.</title>
        <authorList>
            <person name="Felix C."/>
            <person name="Meneses R."/>
            <person name="Goncalves M.F.M."/>
            <person name="Tilleman L."/>
            <person name="Duarte A.S."/>
            <person name="Jorrin-Novo J.V."/>
            <person name="Van De Peer Y."/>
            <person name="Deforce D."/>
            <person name="Van Nieuwerburgh F."/>
            <person name="Esteves A.C."/>
            <person name="Alves A."/>
        </authorList>
    </citation>
    <scope>NUCLEOTIDE SEQUENCE</scope>
    <source>
        <strain evidence="2">CBS 339.90</strain>
    </source>
</reference>
<dbReference type="EMBL" id="JAUJDW010000024">
    <property type="protein sequence ID" value="KAK0653855.1"/>
    <property type="molecule type" value="Genomic_DNA"/>
</dbReference>
<dbReference type="Proteomes" id="UP001175001">
    <property type="component" value="Unassembled WGS sequence"/>
</dbReference>
<dbReference type="AlphaFoldDB" id="A0AA40CW97"/>
<evidence type="ECO:0000259" key="1">
    <source>
        <dbReference type="Pfam" id="PF23155"/>
    </source>
</evidence>
<organism evidence="2 3">
    <name type="scientific">Lasiodiplodia hormozganensis</name>
    <dbReference type="NCBI Taxonomy" id="869390"/>
    <lineage>
        <taxon>Eukaryota</taxon>
        <taxon>Fungi</taxon>
        <taxon>Dikarya</taxon>
        <taxon>Ascomycota</taxon>
        <taxon>Pezizomycotina</taxon>
        <taxon>Dothideomycetes</taxon>
        <taxon>Dothideomycetes incertae sedis</taxon>
        <taxon>Botryosphaeriales</taxon>
        <taxon>Botryosphaeriaceae</taxon>
        <taxon>Lasiodiplodia</taxon>
    </lineage>
</organism>
<accession>A0AA40CW97</accession>
<protein>
    <recommendedName>
        <fullName evidence="1">DUF7053 domain-containing protein</fullName>
    </recommendedName>
</protein>
<keyword evidence="3" id="KW-1185">Reference proteome</keyword>